<organism evidence="1 2">
    <name type="scientific">Gordonia amicalis</name>
    <dbReference type="NCBI Taxonomy" id="89053"/>
    <lineage>
        <taxon>Bacteria</taxon>
        <taxon>Bacillati</taxon>
        <taxon>Actinomycetota</taxon>
        <taxon>Actinomycetes</taxon>
        <taxon>Mycobacteriales</taxon>
        <taxon>Gordoniaceae</taxon>
        <taxon>Gordonia</taxon>
    </lineage>
</organism>
<evidence type="ECO:0000313" key="1">
    <source>
        <dbReference type="EMBL" id="MDV6309910.1"/>
    </source>
</evidence>
<sequence length="137" mass="13942">MLLYATTADVTTWVGEDPDVDVTPMIRKASILVGNACRNDLYDVDGAGKPSNPDLVEAMRDAVCAQVEFWVAAGVNPAKGAGSLALVKTEMTVDGATVKYDTTGVVAAAQEAAASIDSLTGDALAVLRAAGLASGLV</sequence>
<protein>
    <submittedName>
        <fullName evidence="1">Uncharacterized protein</fullName>
    </submittedName>
</protein>
<comment type="caution">
    <text evidence="1">The sequence shown here is derived from an EMBL/GenBank/DDBJ whole genome shotgun (WGS) entry which is preliminary data.</text>
</comment>
<evidence type="ECO:0000313" key="2">
    <source>
        <dbReference type="Proteomes" id="UP001185779"/>
    </source>
</evidence>
<dbReference type="RefSeq" id="WP_317505621.1">
    <property type="nucleotide sequence ID" value="NZ_JAWLKI010000038.1"/>
</dbReference>
<accession>A0ABU4DJT0</accession>
<dbReference type="EMBL" id="JAWLKI010000038">
    <property type="protein sequence ID" value="MDV6309910.1"/>
    <property type="molecule type" value="Genomic_DNA"/>
</dbReference>
<dbReference type="Proteomes" id="UP001185779">
    <property type="component" value="Unassembled WGS sequence"/>
</dbReference>
<name>A0ABU4DJT0_9ACTN</name>
<reference evidence="1 2" key="1">
    <citation type="submission" date="2023-10" db="EMBL/GenBank/DDBJ databases">
        <title>Development of a sustainable strategy for remediation of hydrocarbon-contaminated territories based on the waste exchange concept.</title>
        <authorList>
            <person name="Krivoruchko A."/>
        </authorList>
    </citation>
    <scope>NUCLEOTIDE SEQUENCE [LARGE SCALE GENOMIC DNA]</scope>
    <source>
        <strain evidence="1 2">IEGM 1266</strain>
    </source>
</reference>
<proteinExistence type="predicted"/>
<keyword evidence="2" id="KW-1185">Reference proteome</keyword>
<gene>
    <name evidence="1" type="ORF">R3P94_21825</name>
</gene>